<evidence type="ECO:0000259" key="1">
    <source>
        <dbReference type="Pfam" id="PF00483"/>
    </source>
</evidence>
<dbReference type="Pfam" id="PF00483">
    <property type="entry name" value="NTP_transferase"/>
    <property type="match status" value="1"/>
</dbReference>
<keyword evidence="2" id="KW-0548">Nucleotidyltransferase</keyword>
<dbReference type="EMBL" id="LCHM01000001">
    <property type="protein sequence ID" value="KKT39148.1"/>
    <property type="molecule type" value="Genomic_DNA"/>
</dbReference>
<comment type="caution">
    <text evidence="2">The sequence shown here is derived from an EMBL/GenBank/DDBJ whole genome shotgun (WGS) entry which is preliminary data.</text>
</comment>
<evidence type="ECO:0000313" key="3">
    <source>
        <dbReference type="Proteomes" id="UP000034617"/>
    </source>
</evidence>
<evidence type="ECO:0000313" key="2">
    <source>
        <dbReference type="EMBL" id="KKT39148.1"/>
    </source>
</evidence>
<gene>
    <name evidence="2" type="ORF">UW22_C0001G0059</name>
</gene>
<dbReference type="PATRIC" id="fig|1618447.3.peg.58"/>
<dbReference type="InterPro" id="IPR005835">
    <property type="entry name" value="NTP_transferase_dom"/>
</dbReference>
<feature type="domain" description="Nucleotidyl transferase" evidence="1">
    <location>
        <begin position="2"/>
        <end position="250"/>
    </location>
</feature>
<dbReference type="SUPFAM" id="SSF53448">
    <property type="entry name" value="Nucleotide-diphospho-sugar transferases"/>
    <property type="match status" value="1"/>
</dbReference>
<dbReference type="Proteomes" id="UP000034617">
    <property type="component" value="Unassembled WGS sequence"/>
</dbReference>
<sequence length="261" mass="30910">MKTVILCGGIGYRLKEETEFKPKPMVFIGNKPILWHIMKIYSHYGCNDFIIALGYKGEYIKDYFLNQKYFIHDFTLSTKTGYAKIYRDTTDGKRIDDFKITFVDTGLDTLPGERILRIKDYIPNNEDFMVTYGDGVGDIDVKELVSFHKKQKTTGTITGVYPRSKYGLVHINRWNVITEFIEKPVLRDWVNGGFMIFQYSFFDYLKKGEMEHQALKRLIKKRELSLYIHRGFWHSMDTYADVERLNSLWKEQSPPWKIWND</sequence>
<protein>
    <submittedName>
        <fullName evidence="2">Glucose-1-phosphate cytidylyltransferase</fullName>
    </submittedName>
</protein>
<proteinExistence type="predicted"/>
<dbReference type="AlphaFoldDB" id="A0A0G1GY89"/>
<dbReference type="InterPro" id="IPR013446">
    <property type="entry name" value="G1P_cyt_trans-like"/>
</dbReference>
<dbReference type="Gene3D" id="3.90.550.10">
    <property type="entry name" value="Spore Coat Polysaccharide Biosynthesis Protein SpsA, Chain A"/>
    <property type="match status" value="1"/>
</dbReference>
<reference evidence="2 3" key="1">
    <citation type="journal article" date="2015" name="Nature">
        <title>rRNA introns, odd ribosomes, and small enigmatic genomes across a large radiation of phyla.</title>
        <authorList>
            <person name="Brown C.T."/>
            <person name="Hug L.A."/>
            <person name="Thomas B.C."/>
            <person name="Sharon I."/>
            <person name="Castelle C.J."/>
            <person name="Singh A."/>
            <person name="Wilkins M.J."/>
            <person name="Williams K.H."/>
            <person name="Banfield J.F."/>
        </authorList>
    </citation>
    <scope>NUCLEOTIDE SEQUENCE [LARGE SCALE GENOMIC DNA]</scope>
</reference>
<dbReference type="PANTHER" id="PTHR47183:SF2">
    <property type="entry name" value="GLUCOSE-1-PHOSPHATE CYTIDYLYLTRANSFERASE-RELATED"/>
    <property type="match status" value="1"/>
</dbReference>
<dbReference type="InterPro" id="IPR029044">
    <property type="entry name" value="Nucleotide-diphossugar_trans"/>
</dbReference>
<dbReference type="PANTHER" id="PTHR47183">
    <property type="entry name" value="GLUCOSE-1-PHOSPHATE CYTIDYLYLTRANSFERASE-RELATED"/>
    <property type="match status" value="1"/>
</dbReference>
<dbReference type="GO" id="GO:0047343">
    <property type="term" value="F:glucose-1-phosphate cytidylyltransferase activity"/>
    <property type="evidence" value="ECO:0007669"/>
    <property type="project" value="InterPro"/>
</dbReference>
<keyword evidence="2" id="KW-0808">Transferase</keyword>
<accession>A0A0G1GY89</accession>
<name>A0A0G1GY89_9BACT</name>
<organism evidence="2 3">
    <name type="scientific">Candidatus Gottesmanbacteria bacterium GW2011_GWB1_44_11c</name>
    <dbReference type="NCBI Taxonomy" id="1618447"/>
    <lineage>
        <taxon>Bacteria</taxon>
        <taxon>Candidatus Gottesmaniibacteriota</taxon>
    </lineage>
</organism>